<organism evidence="2 3">
    <name type="scientific">Bacillus bruguierae</name>
    <dbReference type="NCBI Taxonomy" id="3127667"/>
    <lineage>
        <taxon>Bacteria</taxon>
        <taxon>Bacillati</taxon>
        <taxon>Bacillota</taxon>
        <taxon>Bacilli</taxon>
        <taxon>Bacillales</taxon>
        <taxon>Bacillaceae</taxon>
        <taxon>Bacillus</taxon>
    </lineage>
</organism>
<evidence type="ECO:0000256" key="1">
    <source>
        <dbReference type="SAM" id="Phobius"/>
    </source>
</evidence>
<feature type="transmembrane region" description="Helical" evidence="1">
    <location>
        <begin position="39"/>
        <end position="64"/>
    </location>
</feature>
<protein>
    <submittedName>
        <fullName evidence="2">Uncharacterized protein</fullName>
    </submittedName>
</protein>
<keyword evidence="1" id="KW-0472">Membrane</keyword>
<dbReference type="Proteomes" id="UP001372526">
    <property type="component" value="Unassembled WGS sequence"/>
</dbReference>
<proteinExistence type="predicted"/>
<keyword evidence="1" id="KW-0812">Transmembrane</keyword>
<comment type="caution">
    <text evidence="2">The sequence shown here is derived from an EMBL/GenBank/DDBJ whole genome shotgun (WGS) entry which is preliminary data.</text>
</comment>
<evidence type="ECO:0000313" key="3">
    <source>
        <dbReference type="Proteomes" id="UP001372526"/>
    </source>
</evidence>
<feature type="transmembrane region" description="Helical" evidence="1">
    <location>
        <begin position="12"/>
        <end position="27"/>
    </location>
</feature>
<keyword evidence="3" id="KW-1185">Reference proteome</keyword>
<reference evidence="2 3" key="1">
    <citation type="submission" date="2024-01" db="EMBL/GenBank/DDBJ databases">
        <title>Seven novel Bacillus-like species.</title>
        <authorList>
            <person name="Liu G."/>
        </authorList>
    </citation>
    <scope>NUCLEOTIDE SEQUENCE [LARGE SCALE GENOMIC DNA]</scope>
    <source>
        <strain evidence="2 3">FJAT-51639</strain>
    </source>
</reference>
<sequence length="74" mass="8779">MILLISLLENIYKISIAILLLCSFFYVRQFKKIRRERKLSFFESAIYIISQIAIFLWLASFLLLRYGSYFANGS</sequence>
<accession>A0ABU8FLU0</accession>
<dbReference type="EMBL" id="JBAWSX010000016">
    <property type="protein sequence ID" value="MEI4803656.1"/>
    <property type="molecule type" value="Genomic_DNA"/>
</dbReference>
<dbReference type="RefSeq" id="WP_336473970.1">
    <property type="nucleotide sequence ID" value="NZ_JBAWSX010000016.1"/>
</dbReference>
<keyword evidence="1" id="KW-1133">Transmembrane helix</keyword>
<gene>
    <name evidence="2" type="ORF">WAZ07_20890</name>
</gene>
<evidence type="ECO:0000313" key="2">
    <source>
        <dbReference type="EMBL" id="MEI4803656.1"/>
    </source>
</evidence>
<name>A0ABU8FLU0_9BACI</name>